<dbReference type="Pfam" id="PF00300">
    <property type="entry name" value="His_Phos_1"/>
    <property type="match status" value="1"/>
</dbReference>
<protein>
    <recommendedName>
        <fullName evidence="4">Histidine phosphatase super family protein</fullName>
    </recommendedName>
</protein>
<gene>
    <name evidence="2" type="ORF">C3729_11020</name>
</gene>
<dbReference type="InterPro" id="IPR013078">
    <property type="entry name" value="His_Pase_superF_clade-1"/>
</dbReference>
<keyword evidence="1" id="KW-0732">Signal</keyword>
<organism evidence="2 3">
    <name type="scientific">Cloacibacterium normanense</name>
    <dbReference type="NCBI Taxonomy" id="237258"/>
    <lineage>
        <taxon>Bacteria</taxon>
        <taxon>Pseudomonadati</taxon>
        <taxon>Bacteroidota</taxon>
        <taxon>Flavobacteriia</taxon>
        <taxon>Flavobacteriales</taxon>
        <taxon>Weeksellaceae</taxon>
    </lineage>
</organism>
<dbReference type="SUPFAM" id="SSF53254">
    <property type="entry name" value="Phosphoglycerate mutase-like"/>
    <property type="match status" value="1"/>
</dbReference>
<dbReference type="AlphaFoldDB" id="A0A2S7I306"/>
<name>A0A2S7I306_9FLAO</name>
<evidence type="ECO:0000313" key="3">
    <source>
        <dbReference type="Proteomes" id="UP000238565"/>
    </source>
</evidence>
<dbReference type="InterPro" id="IPR029033">
    <property type="entry name" value="His_PPase_superfam"/>
</dbReference>
<dbReference type="CDD" id="cd07067">
    <property type="entry name" value="HP_PGM_like"/>
    <property type="match status" value="1"/>
</dbReference>
<dbReference type="RefSeq" id="WP_104794196.1">
    <property type="nucleotide sequence ID" value="NZ_PTPZ01000007.1"/>
</dbReference>
<accession>A0A2S7I306</accession>
<evidence type="ECO:0000313" key="2">
    <source>
        <dbReference type="EMBL" id="PPZ90943.1"/>
    </source>
</evidence>
<evidence type="ECO:0000256" key="1">
    <source>
        <dbReference type="SAM" id="SignalP"/>
    </source>
</evidence>
<feature type="chain" id="PRO_5015418289" description="Histidine phosphatase super family protein" evidence="1">
    <location>
        <begin position="24"/>
        <end position="189"/>
    </location>
</feature>
<evidence type="ECO:0008006" key="4">
    <source>
        <dbReference type="Google" id="ProtNLM"/>
    </source>
</evidence>
<proteinExistence type="predicted"/>
<comment type="caution">
    <text evidence="2">The sequence shown here is derived from an EMBL/GenBank/DDBJ whole genome shotgun (WGS) entry which is preliminary data.</text>
</comment>
<dbReference type="Proteomes" id="UP000238565">
    <property type="component" value="Unassembled WGS sequence"/>
</dbReference>
<sequence length="189" mass="21903">MKIFKIASFLLLLSLFSYNLTFAQQKVDTVFVGKATSKTIKQSIDKKALVYIIVRHGEKENNGKNPHLSEPGKERAKHLAQLFKKVKIQNAFSTDFFRTRETLEPLILEKKLDLKIYNPKEISEFVKNDLSKNTGVNIISGHSNTNPVLLNELIQQPLFKDIPDEKFNDIYIVNFFENDKKVKVYHLLY</sequence>
<dbReference type="Gene3D" id="3.40.50.1240">
    <property type="entry name" value="Phosphoglycerate mutase-like"/>
    <property type="match status" value="1"/>
</dbReference>
<reference evidence="2 3" key="1">
    <citation type="submission" date="2018-02" db="EMBL/GenBank/DDBJ databases">
        <title>Draft genome sequence of bacterial isolates from marine environment.</title>
        <authorList>
            <person name="Singh S.K."/>
            <person name="Hill R."/>
            <person name="Major S."/>
            <person name="Cai H."/>
            <person name="Li Y."/>
        </authorList>
    </citation>
    <scope>NUCLEOTIDE SEQUENCE [LARGE SCALE GENOMIC DNA]</scope>
    <source>
        <strain evidence="2 3">IMET F</strain>
    </source>
</reference>
<dbReference type="EMBL" id="PTPZ01000007">
    <property type="protein sequence ID" value="PPZ90943.1"/>
    <property type="molecule type" value="Genomic_DNA"/>
</dbReference>
<feature type="signal peptide" evidence="1">
    <location>
        <begin position="1"/>
        <end position="23"/>
    </location>
</feature>